<organism evidence="10 11">
    <name type="scientific">Rheinheimera soli</name>
    <dbReference type="NCBI Taxonomy" id="443616"/>
    <lineage>
        <taxon>Bacteria</taxon>
        <taxon>Pseudomonadati</taxon>
        <taxon>Pseudomonadota</taxon>
        <taxon>Gammaproteobacteria</taxon>
        <taxon>Chromatiales</taxon>
        <taxon>Chromatiaceae</taxon>
        <taxon>Rheinheimera</taxon>
    </lineage>
</organism>
<keyword evidence="11" id="KW-1185">Reference proteome</keyword>
<dbReference type="Proteomes" id="UP001257909">
    <property type="component" value="Unassembled WGS sequence"/>
</dbReference>
<evidence type="ECO:0000256" key="6">
    <source>
        <dbReference type="ARBA" id="ARBA00023136"/>
    </source>
</evidence>
<evidence type="ECO:0000256" key="1">
    <source>
        <dbReference type="ARBA" id="ARBA00004127"/>
    </source>
</evidence>
<evidence type="ECO:0000259" key="9">
    <source>
        <dbReference type="Pfam" id="PF04116"/>
    </source>
</evidence>
<evidence type="ECO:0000313" key="11">
    <source>
        <dbReference type="Proteomes" id="UP001257909"/>
    </source>
</evidence>
<name>A0ABU1W246_9GAMM</name>
<accession>A0ABU1W246</accession>
<keyword evidence="2 8" id="KW-0812">Transmembrane</keyword>
<comment type="subcellular location">
    <subcellularLocation>
        <location evidence="1">Endomembrane system</location>
        <topology evidence="1">Multi-pass membrane protein</topology>
    </subcellularLocation>
</comment>
<evidence type="ECO:0000256" key="5">
    <source>
        <dbReference type="ARBA" id="ARBA00023098"/>
    </source>
</evidence>
<feature type="compositionally biased region" description="Low complexity" evidence="7">
    <location>
        <begin position="279"/>
        <end position="289"/>
    </location>
</feature>
<keyword evidence="3 8" id="KW-1133">Transmembrane helix</keyword>
<feature type="region of interest" description="Disordered" evidence="7">
    <location>
        <begin position="277"/>
        <end position="296"/>
    </location>
</feature>
<keyword evidence="4" id="KW-0560">Oxidoreductase</keyword>
<dbReference type="PANTHER" id="PTHR21624:SF1">
    <property type="entry name" value="ALKYLGLYCEROL MONOOXYGENASE"/>
    <property type="match status" value="1"/>
</dbReference>
<reference evidence="10 11" key="1">
    <citation type="submission" date="2023-07" db="EMBL/GenBank/DDBJ databases">
        <title>Sorghum-associated microbial communities from plants grown in Nebraska, USA.</title>
        <authorList>
            <person name="Schachtman D."/>
        </authorList>
    </citation>
    <scope>NUCLEOTIDE SEQUENCE [LARGE SCALE GENOMIC DNA]</scope>
    <source>
        <strain evidence="10 11">4138</strain>
    </source>
</reference>
<dbReference type="EMBL" id="JAVDWR010000011">
    <property type="protein sequence ID" value="MDR7122046.1"/>
    <property type="molecule type" value="Genomic_DNA"/>
</dbReference>
<feature type="transmembrane region" description="Helical" evidence="8">
    <location>
        <begin position="6"/>
        <end position="25"/>
    </location>
</feature>
<feature type="domain" description="Fatty acid hydroxylase" evidence="9">
    <location>
        <begin position="83"/>
        <end position="216"/>
    </location>
</feature>
<gene>
    <name evidence="10" type="ORF">J2W69_003003</name>
</gene>
<comment type="caution">
    <text evidence="10">The sequence shown here is derived from an EMBL/GenBank/DDBJ whole genome shotgun (WGS) entry which is preliminary data.</text>
</comment>
<evidence type="ECO:0000256" key="4">
    <source>
        <dbReference type="ARBA" id="ARBA00023002"/>
    </source>
</evidence>
<evidence type="ECO:0000256" key="3">
    <source>
        <dbReference type="ARBA" id="ARBA00022989"/>
    </source>
</evidence>
<evidence type="ECO:0000256" key="7">
    <source>
        <dbReference type="SAM" id="MobiDB-lite"/>
    </source>
</evidence>
<feature type="transmembrane region" description="Helical" evidence="8">
    <location>
        <begin position="46"/>
        <end position="67"/>
    </location>
</feature>
<dbReference type="PANTHER" id="PTHR21624">
    <property type="entry name" value="STEROL DESATURASE-RELATED PROTEIN"/>
    <property type="match status" value="1"/>
</dbReference>
<protein>
    <submittedName>
        <fullName evidence="10">Sterol desaturase/sphingolipid hydroxylase (Fatty acid hydroxylase superfamily)</fullName>
    </submittedName>
</protein>
<keyword evidence="5" id="KW-0443">Lipid metabolism</keyword>
<feature type="transmembrane region" description="Helical" evidence="8">
    <location>
        <begin position="73"/>
        <end position="96"/>
    </location>
</feature>
<feature type="transmembrane region" description="Helical" evidence="8">
    <location>
        <begin position="137"/>
        <end position="163"/>
    </location>
</feature>
<keyword evidence="6 8" id="KW-0472">Membrane</keyword>
<sequence length="296" mass="34612">MIPVEFILLLLSPVFFIFIAFEWLYSEKRGKALYQWRDTAANFGLAALHQAGDFIALLVLLPLMLWLSQFALFSIEFSVLNLFLVFIAQDFLYYWFHRCSHRVRWLWASHVAHHSSRLMNFSTAFRQSLTYPISGMWLFWLPLVLLGFEVQLVLAVVAINLAFQFFVHTQSGKHWGILGLVLNTPAWHRVHHACNPQYIDRNYAGVLVIWDRLFGTFVPEEEACRYGITDDFQSNNPITITFYEWRKITLLWPRLHGWRNKFKLLFGPPEAFAEIRLSDAPAPTTDTTTEQQHAKD</sequence>
<proteinExistence type="predicted"/>
<evidence type="ECO:0000256" key="8">
    <source>
        <dbReference type="SAM" id="Phobius"/>
    </source>
</evidence>
<dbReference type="Pfam" id="PF04116">
    <property type="entry name" value="FA_hydroxylase"/>
    <property type="match status" value="1"/>
</dbReference>
<evidence type="ECO:0000313" key="10">
    <source>
        <dbReference type="EMBL" id="MDR7122046.1"/>
    </source>
</evidence>
<evidence type="ECO:0000256" key="2">
    <source>
        <dbReference type="ARBA" id="ARBA00022692"/>
    </source>
</evidence>
<dbReference type="InterPro" id="IPR006694">
    <property type="entry name" value="Fatty_acid_hydroxylase"/>
</dbReference>
<dbReference type="InterPro" id="IPR051689">
    <property type="entry name" value="Sterol_desaturase/TMEM195"/>
</dbReference>
<dbReference type="RefSeq" id="WP_310279895.1">
    <property type="nucleotide sequence ID" value="NZ_JAVDWR010000011.1"/>
</dbReference>